<protein>
    <submittedName>
        <fullName evidence="3">Glycosyltransferase family 4 protein</fullName>
    </submittedName>
</protein>
<comment type="caution">
    <text evidence="3">The sequence shown here is derived from an EMBL/GenBank/DDBJ whole genome shotgun (WGS) entry which is preliminary data.</text>
</comment>
<keyword evidence="4" id="KW-1185">Reference proteome</keyword>
<dbReference type="Pfam" id="PF00534">
    <property type="entry name" value="Glycos_transf_1"/>
    <property type="match status" value="1"/>
</dbReference>
<dbReference type="PANTHER" id="PTHR46401">
    <property type="entry name" value="GLYCOSYLTRANSFERASE WBBK-RELATED"/>
    <property type="match status" value="1"/>
</dbReference>
<reference evidence="3 4" key="1">
    <citation type="submission" date="2022-01" db="EMBL/GenBank/DDBJ databases">
        <authorList>
            <person name="Won M."/>
            <person name="Kim S.-J."/>
            <person name="Kwon S.-W."/>
        </authorList>
    </citation>
    <scope>NUCLEOTIDE SEQUENCE [LARGE SCALE GENOMIC DNA]</scope>
    <source>
        <strain evidence="3 4">KCTC 23505</strain>
    </source>
</reference>
<dbReference type="Proteomes" id="UP001521209">
    <property type="component" value="Unassembled WGS sequence"/>
</dbReference>
<evidence type="ECO:0000313" key="3">
    <source>
        <dbReference type="EMBL" id="MCF3948067.1"/>
    </source>
</evidence>
<dbReference type="Gene3D" id="3.40.50.2000">
    <property type="entry name" value="Glycogen Phosphorylase B"/>
    <property type="match status" value="1"/>
</dbReference>
<sequence>MPHADTGHPLLRDMTIWVDVDDLIGHFYAGNRPSGIQRLSLDLASALVAVGAGRVRVCRHGPGETGFTELDWQNCEAKLRGAMHDVQGQAPDQSVATGCREPHSEVSPLRRAARRLPLDLRGPIATAYIAERNAGRALGHAIIAQFHAARALRDLVANSWRWMRPRRFAPKKIQQIKEVTRNDAVNDRPVPFAPGDILLSTGATWQFPSYAAKIDRVRAIGVRFAPFVHDMVPLLFPEWSVKSTTEGFEVWAREVLIRADIVFANSNATARDVARYARQEGLRIPRAIKLPMGASFPGQADVDAPSLHPRPFVLFVSTLEPRKNHAGMLRLWRRLLASLPEAQVPDLVFAGRVGWMAHDVIAQAENADWLGGKLRLIEGPGDAELASLYRDCMFTIYPSFYEGWGLPVTESLSFGKPVAASNRASIPEAGGDFCAYFDPDDLNDAYRVISGLILNPERVATLQRRIAGEFRPPSWRDCAAAIIAVLDSESLPLNATAVPEVSSLTG</sequence>
<keyword evidence="1" id="KW-0808">Transferase</keyword>
<evidence type="ECO:0000313" key="4">
    <source>
        <dbReference type="Proteomes" id="UP001521209"/>
    </source>
</evidence>
<feature type="domain" description="Glycosyl transferase family 1" evidence="2">
    <location>
        <begin position="309"/>
        <end position="456"/>
    </location>
</feature>
<proteinExistence type="predicted"/>
<dbReference type="InterPro" id="IPR001296">
    <property type="entry name" value="Glyco_trans_1"/>
</dbReference>
<dbReference type="PANTHER" id="PTHR46401:SF2">
    <property type="entry name" value="GLYCOSYLTRANSFERASE WBBK-RELATED"/>
    <property type="match status" value="1"/>
</dbReference>
<dbReference type="RefSeq" id="WP_235705352.1">
    <property type="nucleotide sequence ID" value="NZ_JAKGBZ010000038.1"/>
</dbReference>
<dbReference type="SUPFAM" id="SSF53756">
    <property type="entry name" value="UDP-Glycosyltransferase/glycogen phosphorylase"/>
    <property type="match status" value="1"/>
</dbReference>
<accession>A0ABS9DZ85</accession>
<evidence type="ECO:0000256" key="1">
    <source>
        <dbReference type="ARBA" id="ARBA00022679"/>
    </source>
</evidence>
<gene>
    <name evidence="3" type="ORF">L2A60_15430</name>
</gene>
<dbReference type="CDD" id="cd03809">
    <property type="entry name" value="GT4_MtfB-like"/>
    <property type="match status" value="1"/>
</dbReference>
<dbReference type="EMBL" id="JAKGBZ010000038">
    <property type="protein sequence ID" value="MCF3948067.1"/>
    <property type="molecule type" value="Genomic_DNA"/>
</dbReference>
<evidence type="ECO:0000259" key="2">
    <source>
        <dbReference type="Pfam" id="PF00534"/>
    </source>
</evidence>
<organism evidence="3 4">
    <name type="scientific">Acidiphilium iwatense</name>
    <dbReference type="NCBI Taxonomy" id="768198"/>
    <lineage>
        <taxon>Bacteria</taxon>
        <taxon>Pseudomonadati</taxon>
        <taxon>Pseudomonadota</taxon>
        <taxon>Alphaproteobacteria</taxon>
        <taxon>Acetobacterales</taxon>
        <taxon>Acidocellaceae</taxon>
        <taxon>Acidiphilium</taxon>
    </lineage>
</organism>
<name>A0ABS9DZ85_9PROT</name>